<comment type="subunit">
    <text evidence="4">Homodimer.</text>
</comment>
<comment type="similarity">
    <text evidence="3">Belongs to the NMT1/THI5 family.</text>
</comment>
<dbReference type="Pfam" id="PF09084">
    <property type="entry name" value="NMT1"/>
    <property type="match status" value="1"/>
</dbReference>
<organism evidence="13 14">
    <name type="scientific">Mesorhizobium zhangyense</name>
    <dbReference type="NCBI Taxonomy" id="1776730"/>
    <lineage>
        <taxon>Bacteria</taxon>
        <taxon>Pseudomonadati</taxon>
        <taxon>Pseudomonadota</taxon>
        <taxon>Alphaproteobacteria</taxon>
        <taxon>Hyphomicrobiales</taxon>
        <taxon>Phyllobacteriaceae</taxon>
        <taxon>Mesorhizobium</taxon>
    </lineage>
</organism>
<dbReference type="EMBL" id="JAAKZG010000016">
    <property type="protein sequence ID" value="NGN44480.1"/>
    <property type="molecule type" value="Genomic_DNA"/>
</dbReference>
<evidence type="ECO:0000256" key="5">
    <source>
        <dbReference type="ARBA" id="ARBA00022679"/>
    </source>
</evidence>
<dbReference type="GO" id="GO:0016740">
    <property type="term" value="F:transferase activity"/>
    <property type="evidence" value="ECO:0007669"/>
    <property type="project" value="UniProtKB-KW"/>
</dbReference>
<evidence type="ECO:0000256" key="7">
    <source>
        <dbReference type="ARBA" id="ARBA00022898"/>
    </source>
</evidence>
<comment type="catalytic activity">
    <reaction evidence="11">
        <text>N(6)-(pyridoxal phosphate)-L-lysyl-[4-amino-5-hydroxymethyl-2-methylpyrimidine phosphate synthase] + L-histidyl-[4-amino-5-hydroxymethyl-2-methylpyrimidine phosphate synthase] + 2 Fe(3+) + 4 H2O = L-lysyl-[4-amino-5-hydroxymethyl-2-methylpyrimidine phosphate synthase] + (2S)-2-amino-5-hydroxy-4-oxopentanoyl-[4-amino-5-hydroxymethyl-2-methylpyrimidine phosphate synthase] + 4-amino-2-methyl-5-(phosphooxymethyl)pyrimidine + 3-oxopropanoate + 2 Fe(2+) + 2 H(+)</text>
        <dbReference type="Rhea" id="RHEA:65756"/>
        <dbReference type="Rhea" id="RHEA-COMP:16892"/>
        <dbReference type="Rhea" id="RHEA-COMP:16893"/>
        <dbReference type="Rhea" id="RHEA-COMP:16894"/>
        <dbReference type="Rhea" id="RHEA-COMP:16895"/>
        <dbReference type="ChEBI" id="CHEBI:15377"/>
        <dbReference type="ChEBI" id="CHEBI:15378"/>
        <dbReference type="ChEBI" id="CHEBI:29033"/>
        <dbReference type="ChEBI" id="CHEBI:29034"/>
        <dbReference type="ChEBI" id="CHEBI:29969"/>
        <dbReference type="ChEBI" id="CHEBI:29979"/>
        <dbReference type="ChEBI" id="CHEBI:33190"/>
        <dbReference type="ChEBI" id="CHEBI:58354"/>
        <dbReference type="ChEBI" id="CHEBI:143915"/>
        <dbReference type="ChEBI" id="CHEBI:157692"/>
    </reaction>
    <physiologicalReaction direction="left-to-right" evidence="11">
        <dbReference type="Rhea" id="RHEA:65757"/>
    </physiologicalReaction>
</comment>
<comment type="pathway">
    <text evidence="2">Cofactor biosynthesis; thiamine diphosphate biosynthesis.</text>
</comment>
<dbReference type="Gene3D" id="3.40.190.10">
    <property type="entry name" value="Periplasmic binding protein-like II"/>
    <property type="match status" value="2"/>
</dbReference>
<dbReference type="AlphaFoldDB" id="A0A7C9RAT4"/>
<evidence type="ECO:0000256" key="10">
    <source>
        <dbReference type="ARBA" id="ARBA00033171"/>
    </source>
</evidence>
<keyword evidence="8" id="KW-0784">Thiamine biosynthesis</keyword>
<evidence type="ECO:0000256" key="6">
    <source>
        <dbReference type="ARBA" id="ARBA00022723"/>
    </source>
</evidence>
<evidence type="ECO:0000313" key="14">
    <source>
        <dbReference type="Proteomes" id="UP000481252"/>
    </source>
</evidence>
<proteinExistence type="inferred from homology"/>
<keyword evidence="7" id="KW-0663">Pyridoxal phosphate</keyword>
<keyword evidence="9" id="KW-0408">Iron</keyword>
<dbReference type="InterPro" id="IPR019546">
    <property type="entry name" value="TAT_signal_bac_arc"/>
</dbReference>
<dbReference type="PANTHER" id="PTHR31528">
    <property type="entry name" value="4-AMINO-5-HYDROXYMETHYL-2-METHYLPYRIMIDINE PHOSPHATE SYNTHASE THI11-RELATED"/>
    <property type="match status" value="1"/>
</dbReference>
<dbReference type="NCBIfam" id="TIGR01409">
    <property type="entry name" value="TAT_signal_seq"/>
    <property type="match status" value="1"/>
</dbReference>
<protein>
    <recommendedName>
        <fullName evidence="10">Thiamine pyrimidine synthase</fullName>
    </recommendedName>
</protein>
<dbReference type="RefSeq" id="WP_165120862.1">
    <property type="nucleotide sequence ID" value="NZ_JAAKZG010000016.1"/>
</dbReference>
<dbReference type="GO" id="GO:0009228">
    <property type="term" value="P:thiamine biosynthetic process"/>
    <property type="evidence" value="ECO:0007669"/>
    <property type="project" value="UniProtKB-KW"/>
</dbReference>
<dbReference type="SUPFAM" id="SSF53850">
    <property type="entry name" value="Periplasmic binding protein-like II"/>
    <property type="match status" value="1"/>
</dbReference>
<evidence type="ECO:0000313" key="13">
    <source>
        <dbReference type="EMBL" id="NGN44480.1"/>
    </source>
</evidence>
<accession>A0A7C9RAT4</accession>
<dbReference type="InterPro" id="IPR027939">
    <property type="entry name" value="NMT1/THI5"/>
</dbReference>
<dbReference type="PROSITE" id="PS51318">
    <property type="entry name" value="TAT"/>
    <property type="match status" value="1"/>
</dbReference>
<comment type="caution">
    <text evidence="13">The sequence shown here is derived from an EMBL/GenBank/DDBJ whole genome shotgun (WGS) entry which is preliminary data.</text>
</comment>
<evidence type="ECO:0000256" key="8">
    <source>
        <dbReference type="ARBA" id="ARBA00022977"/>
    </source>
</evidence>
<evidence type="ECO:0000256" key="11">
    <source>
        <dbReference type="ARBA" id="ARBA00048179"/>
    </source>
</evidence>
<evidence type="ECO:0000259" key="12">
    <source>
        <dbReference type="Pfam" id="PF09084"/>
    </source>
</evidence>
<keyword evidence="14" id="KW-1185">Reference proteome</keyword>
<comment type="function">
    <text evidence="1">Responsible for the formation of the pyrimidine heterocycle in the thiamine biosynthesis pathway. Catalyzes the formation of hydroxymethylpyrimidine phosphate (HMP-P) from histidine and pyridoxal phosphate (PLP). The protein uses PLP and the active site histidine to form HMP-P, generating an inactive enzyme. The enzyme can only undergo a single turnover, which suggests it is a suicide enzyme.</text>
</comment>
<evidence type="ECO:0000256" key="3">
    <source>
        <dbReference type="ARBA" id="ARBA00009406"/>
    </source>
</evidence>
<evidence type="ECO:0000256" key="1">
    <source>
        <dbReference type="ARBA" id="ARBA00003469"/>
    </source>
</evidence>
<feature type="domain" description="SsuA/THI5-like" evidence="12">
    <location>
        <begin position="56"/>
        <end position="259"/>
    </location>
</feature>
<dbReference type="InterPro" id="IPR006311">
    <property type="entry name" value="TAT_signal"/>
</dbReference>
<evidence type="ECO:0000256" key="2">
    <source>
        <dbReference type="ARBA" id="ARBA00004948"/>
    </source>
</evidence>
<dbReference type="GO" id="GO:0046872">
    <property type="term" value="F:metal ion binding"/>
    <property type="evidence" value="ECO:0007669"/>
    <property type="project" value="UniProtKB-KW"/>
</dbReference>
<reference evidence="13 14" key="1">
    <citation type="submission" date="2020-02" db="EMBL/GenBank/DDBJ databases">
        <title>Genome sequence of the type strain CGMCC 1.15528 of Mesorhizobium zhangyense.</title>
        <authorList>
            <person name="Gao J."/>
            <person name="Sun J."/>
        </authorList>
    </citation>
    <scope>NUCLEOTIDE SEQUENCE [LARGE SCALE GENOMIC DNA]</scope>
    <source>
        <strain evidence="13 14">CGMCC 1.15528</strain>
    </source>
</reference>
<evidence type="ECO:0000256" key="4">
    <source>
        <dbReference type="ARBA" id="ARBA00011738"/>
    </source>
</evidence>
<sequence length="345" mass="36507">MSNFTTMNRRGFLTNAALMGGLAASCNLLTVSGADAQGLAKVRMQLGWLASNGLLGEVVAIEKGFYAEQGIELEIVPGGPNVDGVAGVASGQSNVGQISSSPSVMLARSAGVPIKAIAAGYQKHPYAYFSKKSKPIAKPEDMVGKTVAIQPTGAILLRALLAKNGIGEDQVTVVNMGADMNQLVTGQADAVVGWLTNTNALKVLGADRVDMMLWDTGIQLYANVYYTTDDQLANNAEKLTGFMAGTAKGWGYARDNQEEVVDILVKAYPNLDKASELEAIGPLMKFAFNETTAANGWGAMSKENWEAQIKTYADLDQFKGTVPTVDDVMSLALLDATADIRKQVG</sequence>
<dbReference type="PANTHER" id="PTHR31528:SF1">
    <property type="entry name" value="4-AMINO-5-HYDROXYMETHYL-2-METHYLPYRIMIDINE PHOSPHATE SYNTHASE THI11-RELATED"/>
    <property type="match status" value="1"/>
</dbReference>
<dbReference type="InterPro" id="IPR015168">
    <property type="entry name" value="SsuA/THI5"/>
</dbReference>
<gene>
    <name evidence="13" type="ORF">G6N74_25760</name>
</gene>
<evidence type="ECO:0000256" key="9">
    <source>
        <dbReference type="ARBA" id="ARBA00023004"/>
    </source>
</evidence>
<keyword evidence="6" id="KW-0479">Metal-binding</keyword>
<dbReference type="Proteomes" id="UP000481252">
    <property type="component" value="Unassembled WGS sequence"/>
</dbReference>
<name>A0A7C9RAT4_9HYPH</name>
<keyword evidence="5" id="KW-0808">Transferase</keyword>